<dbReference type="AlphaFoldDB" id="A0A846X7R3"/>
<reference evidence="1 2" key="1">
    <citation type="submission" date="2020-04" db="EMBL/GenBank/DDBJ databases">
        <title>MicrobeNet Type strains.</title>
        <authorList>
            <person name="Nicholson A.C."/>
        </authorList>
    </citation>
    <scope>NUCLEOTIDE SEQUENCE [LARGE SCALE GENOMIC DNA]</scope>
    <source>
        <strain evidence="1 2">DSM 44113</strain>
    </source>
</reference>
<proteinExistence type="predicted"/>
<organism evidence="1 2">
    <name type="scientific">Tsukamurella spumae</name>
    <dbReference type="NCBI Taxonomy" id="44753"/>
    <lineage>
        <taxon>Bacteria</taxon>
        <taxon>Bacillati</taxon>
        <taxon>Actinomycetota</taxon>
        <taxon>Actinomycetes</taxon>
        <taxon>Mycobacteriales</taxon>
        <taxon>Tsukamurellaceae</taxon>
        <taxon>Tsukamurella</taxon>
    </lineage>
</organism>
<keyword evidence="2" id="KW-1185">Reference proteome</keyword>
<evidence type="ECO:0000313" key="1">
    <source>
        <dbReference type="EMBL" id="NKY20319.1"/>
    </source>
</evidence>
<accession>A0A846X7R3</accession>
<evidence type="ECO:0000313" key="2">
    <source>
        <dbReference type="Proteomes" id="UP000582646"/>
    </source>
</evidence>
<sequence>MGERGESMWISSNSVIERILRESGVDGIRYRNGQPDFGPVAKGQVEIPNMTTNRDYNFKAADKLLAKEWGVSPRDVAEWRSKNKYTWHEEPDLKTMQLVPSIVNNRLGHLGGIGELNAGKTLRPTGEEA</sequence>
<dbReference type="EMBL" id="JAAXOQ010000029">
    <property type="protein sequence ID" value="NKY20319.1"/>
    <property type="molecule type" value="Genomic_DNA"/>
</dbReference>
<gene>
    <name evidence="1" type="ORF">HF999_18315</name>
</gene>
<comment type="caution">
    <text evidence="1">The sequence shown here is derived from an EMBL/GenBank/DDBJ whole genome shotgun (WGS) entry which is preliminary data.</text>
</comment>
<evidence type="ECO:0008006" key="3">
    <source>
        <dbReference type="Google" id="ProtNLM"/>
    </source>
</evidence>
<dbReference type="Pfam" id="PF12639">
    <property type="entry name" value="Colicin-DNase"/>
    <property type="match status" value="1"/>
</dbReference>
<name>A0A846X7R3_9ACTN</name>
<dbReference type="Proteomes" id="UP000582646">
    <property type="component" value="Unassembled WGS sequence"/>
</dbReference>
<protein>
    <recommendedName>
        <fullName evidence="3">HNH endonuclease</fullName>
    </recommendedName>
</protein>